<keyword evidence="5 10" id="KW-0552">Olfaction</keyword>
<feature type="transmembrane region" description="Helical" evidence="10">
    <location>
        <begin position="135"/>
        <end position="157"/>
    </location>
</feature>
<dbReference type="InterPro" id="IPR004117">
    <property type="entry name" value="7tm6_olfct_rcpt"/>
</dbReference>
<reference evidence="11" key="1">
    <citation type="submission" date="2020-05" db="UniProtKB">
        <authorList>
            <consortium name="EnsemblMetazoa"/>
        </authorList>
    </citation>
    <scope>IDENTIFICATION</scope>
    <source>
        <strain evidence="11">Aabys</strain>
    </source>
</reference>
<proteinExistence type="inferred from homology"/>
<organism evidence="11">
    <name type="scientific">Musca domestica</name>
    <name type="common">House fly</name>
    <dbReference type="NCBI Taxonomy" id="7370"/>
    <lineage>
        <taxon>Eukaryota</taxon>
        <taxon>Metazoa</taxon>
        <taxon>Ecdysozoa</taxon>
        <taxon>Arthropoda</taxon>
        <taxon>Hexapoda</taxon>
        <taxon>Insecta</taxon>
        <taxon>Pterygota</taxon>
        <taxon>Neoptera</taxon>
        <taxon>Endopterygota</taxon>
        <taxon>Diptera</taxon>
        <taxon>Brachycera</taxon>
        <taxon>Muscomorpha</taxon>
        <taxon>Muscoidea</taxon>
        <taxon>Muscidae</taxon>
        <taxon>Musca</taxon>
    </lineage>
</organism>
<feature type="transmembrane region" description="Helical" evidence="10">
    <location>
        <begin position="12"/>
        <end position="32"/>
    </location>
</feature>
<keyword evidence="9 10" id="KW-0807">Transducer</keyword>
<dbReference type="VEuPathDB" id="VectorBase:MDOA007549"/>
<evidence type="ECO:0000256" key="10">
    <source>
        <dbReference type="RuleBase" id="RU351113"/>
    </source>
</evidence>
<evidence type="ECO:0000256" key="9">
    <source>
        <dbReference type="ARBA" id="ARBA00023224"/>
    </source>
</evidence>
<name>A0A1I8MQX6_MUSDO</name>
<keyword evidence="8 10" id="KW-0675">Receptor</keyword>
<dbReference type="GO" id="GO:0004984">
    <property type="term" value="F:olfactory receptor activity"/>
    <property type="evidence" value="ECO:0007669"/>
    <property type="project" value="InterPro"/>
</dbReference>
<dbReference type="PANTHER" id="PTHR21137">
    <property type="entry name" value="ODORANT RECEPTOR"/>
    <property type="match status" value="1"/>
</dbReference>
<keyword evidence="7 10" id="KW-0472">Membrane</keyword>
<dbReference type="RefSeq" id="XP_011296015.2">
    <property type="nucleotide sequence ID" value="XM_011297713.2"/>
</dbReference>
<comment type="caution">
    <text evidence="10">Lacks conserved residue(s) required for the propagation of feature annotation.</text>
</comment>
<evidence type="ECO:0000256" key="8">
    <source>
        <dbReference type="ARBA" id="ARBA00023170"/>
    </source>
</evidence>
<feature type="transmembrane region" description="Helical" evidence="10">
    <location>
        <begin position="44"/>
        <end position="66"/>
    </location>
</feature>
<dbReference type="GO" id="GO:0007165">
    <property type="term" value="P:signal transduction"/>
    <property type="evidence" value="ECO:0007669"/>
    <property type="project" value="UniProtKB-KW"/>
</dbReference>
<keyword evidence="2" id="KW-1003">Cell membrane</keyword>
<dbReference type="Pfam" id="PF02949">
    <property type="entry name" value="7tm_6"/>
    <property type="match status" value="1"/>
</dbReference>
<comment type="subcellular location">
    <subcellularLocation>
        <location evidence="1 10">Cell membrane</location>
        <topology evidence="1 10">Multi-pass membrane protein</topology>
    </subcellularLocation>
</comment>
<dbReference type="AlphaFoldDB" id="A0A1I8MQX6"/>
<comment type="similarity">
    <text evidence="10">Belongs to the insect chemoreceptor superfamily. Heteromeric odorant receptor channel (TC 1.A.69) family.</text>
</comment>
<feature type="transmembrane region" description="Helical" evidence="10">
    <location>
        <begin position="188"/>
        <end position="213"/>
    </location>
</feature>
<evidence type="ECO:0000256" key="1">
    <source>
        <dbReference type="ARBA" id="ARBA00004651"/>
    </source>
</evidence>
<evidence type="ECO:0000256" key="2">
    <source>
        <dbReference type="ARBA" id="ARBA00022475"/>
    </source>
</evidence>
<feature type="transmembrane region" description="Helical" evidence="10">
    <location>
        <begin position="268"/>
        <end position="295"/>
    </location>
</feature>
<dbReference type="VEuPathDB" id="VectorBase:MDOMA2_006347"/>
<keyword evidence="4 10" id="KW-0812">Transmembrane</keyword>
<feature type="transmembrane region" description="Helical" evidence="10">
    <location>
        <begin position="301"/>
        <end position="319"/>
    </location>
</feature>
<keyword evidence="3 10" id="KW-0716">Sensory transduction</keyword>
<evidence type="ECO:0000256" key="5">
    <source>
        <dbReference type="ARBA" id="ARBA00022725"/>
    </source>
</evidence>
<dbReference type="KEGG" id="mde:101890686"/>
<dbReference type="OrthoDB" id="6765072at2759"/>
<sequence>MATKLKLTPSQRFSNFVRVVKIFAIVCGANIFRPDYRLNALTWFVIGVIATFFIFTSYTMYVGVVIDNDYTKILQLLCVTGSAIQGATKLVNGLYHASLIRSLIAEILTMYEEYECKDQRYIKYLEHTLSLIKRAVFSLLNIYSIQTIGVLAVPLFYHLLLGQQIDIIALLVPGIDKHTDFGFYTYQFYHFCVVGFASFGNFANDTLMVLLIVHVPLMKNILKLKFDALDELLKEFPRDVDRTEPLLREIFQWHQKSTMFAQNCTDTFFWVIFVQIFASTLAIICIMVCQFLGVWPAAPVYMMYCFAIMYMFCGLGNLIEISNDDLTRIIYDCNWYELTVTEQKMILLMLRKSQQAPTMTVGGFMPLSMNTALQLTKTIYTAAMILNEFVN</sequence>
<evidence type="ECO:0000313" key="11">
    <source>
        <dbReference type="EnsemblMetazoa" id="MDOA007549-PB"/>
    </source>
</evidence>
<dbReference type="PANTHER" id="PTHR21137:SF35">
    <property type="entry name" value="ODORANT RECEPTOR 19A-RELATED"/>
    <property type="match status" value="1"/>
</dbReference>
<dbReference type="GO" id="GO:0005886">
    <property type="term" value="C:plasma membrane"/>
    <property type="evidence" value="ECO:0007669"/>
    <property type="project" value="UniProtKB-SubCell"/>
</dbReference>
<keyword evidence="6 10" id="KW-1133">Transmembrane helix</keyword>
<dbReference type="GO" id="GO:0005549">
    <property type="term" value="F:odorant binding"/>
    <property type="evidence" value="ECO:0007669"/>
    <property type="project" value="InterPro"/>
</dbReference>
<accession>A0A1I8MQX6</accession>
<evidence type="ECO:0000256" key="4">
    <source>
        <dbReference type="ARBA" id="ARBA00022692"/>
    </source>
</evidence>
<protein>
    <recommendedName>
        <fullName evidence="10">Odorant receptor</fullName>
    </recommendedName>
</protein>
<evidence type="ECO:0000256" key="3">
    <source>
        <dbReference type="ARBA" id="ARBA00022606"/>
    </source>
</evidence>
<dbReference type="EnsemblMetazoa" id="MDOA007549-RB">
    <property type="protein sequence ID" value="MDOA007549-PB"/>
    <property type="gene ID" value="MDOA007549"/>
</dbReference>
<gene>
    <name evidence="11" type="primary">101890686</name>
</gene>
<evidence type="ECO:0000256" key="7">
    <source>
        <dbReference type="ARBA" id="ARBA00023136"/>
    </source>
</evidence>
<evidence type="ECO:0000256" key="6">
    <source>
        <dbReference type="ARBA" id="ARBA00022989"/>
    </source>
</evidence>